<evidence type="ECO:0000313" key="2">
    <source>
        <dbReference type="EMBL" id="MBB3116947.1"/>
    </source>
</evidence>
<comment type="caution">
    <text evidence="3">The sequence shown here is derived from an EMBL/GenBank/DDBJ whole genome shotgun (WGS) entry which is preliminary data.</text>
</comment>
<dbReference type="EMBL" id="JACHWT010000014">
    <property type="protein sequence ID" value="MBB3116960.1"/>
    <property type="molecule type" value="Genomic_DNA"/>
</dbReference>
<name>A0A8H9Y9S5_9CORY</name>
<evidence type="ECO:0000259" key="1">
    <source>
        <dbReference type="PROSITE" id="PS50943"/>
    </source>
</evidence>
<dbReference type="Proteomes" id="UP000612712">
    <property type="component" value="Unassembled WGS sequence"/>
</dbReference>
<dbReference type="PROSITE" id="PS50943">
    <property type="entry name" value="HTH_CROC1"/>
    <property type="match status" value="1"/>
</dbReference>
<proteinExistence type="predicted"/>
<reference evidence="3" key="1">
    <citation type="submission" date="2020-08" db="EMBL/GenBank/DDBJ databases">
        <title>Sequencing the genomes of 1000 actinobacteria strains.</title>
        <authorList>
            <person name="Klenk H.-P."/>
        </authorList>
    </citation>
    <scope>NUCLEOTIDE SEQUENCE</scope>
    <source>
        <strain evidence="3">DSM 20582</strain>
    </source>
</reference>
<feature type="domain" description="HTH cro/C1-type" evidence="1">
    <location>
        <begin position="41"/>
        <end position="76"/>
    </location>
</feature>
<dbReference type="GO" id="GO:0003677">
    <property type="term" value="F:DNA binding"/>
    <property type="evidence" value="ECO:0007669"/>
    <property type="project" value="InterPro"/>
</dbReference>
<protein>
    <submittedName>
        <fullName evidence="3">Transcriptional regulator with XRE-family HTH domain</fullName>
    </submittedName>
</protein>
<dbReference type="EMBL" id="JACHWT010000013">
    <property type="protein sequence ID" value="MBB3116947.1"/>
    <property type="molecule type" value="Genomic_DNA"/>
</dbReference>
<dbReference type="InterPro" id="IPR001387">
    <property type="entry name" value="Cro/C1-type_HTH"/>
</dbReference>
<gene>
    <name evidence="2" type="ORF">FHU32_002201</name>
    <name evidence="3" type="ORF">FHU32_002214</name>
</gene>
<sequence>MKTPTLSERLALLFDTVYPGNRGPYTASEVATALKKSGTPISPTTIKNIATGQTEKPAFQSVAALADFFGVELDFFHTTNPETWSRYEQALLAFRRQMDSDHLYAARKIADRKRHRH</sequence>
<dbReference type="InterPro" id="IPR010982">
    <property type="entry name" value="Lambda_DNA-bd_dom_sf"/>
</dbReference>
<accession>A0A8H9Y9S5</accession>
<evidence type="ECO:0000313" key="4">
    <source>
        <dbReference type="Proteomes" id="UP000612712"/>
    </source>
</evidence>
<dbReference type="AlphaFoldDB" id="A0A8H9Y9S5"/>
<dbReference type="RefSeq" id="WP_010275465.1">
    <property type="nucleotide sequence ID" value="NZ_AENJ01000503.1"/>
</dbReference>
<dbReference type="Gene3D" id="1.10.260.40">
    <property type="entry name" value="lambda repressor-like DNA-binding domains"/>
    <property type="match status" value="1"/>
</dbReference>
<evidence type="ECO:0000313" key="3">
    <source>
        <dbReference type="EMBL" id="MBB3116960.1"/>
    </source>
</evidence>
<organism evidence="3 4">
    <name type="scientific">Corynebacterium bovis DSM 20582 = CIP 54.80</name>
    <dbReference type="NCBI Taxonomy" id="927655"/>
    <lineage>
        <taxon>Bacteria</taxon>
        <taxon>Bacillati</taxon>
        <taxon>Actinomycetota</taxon>
        <taxon>Actinomycetes</taxon>
        <taxon>Mycobacteriales</taxon>
        <taxon>Corynebacteriaceae</taxon>
        <taxon>Corynebacterium</taxon>
    </lineage>
</organism>
<dbReference type="CDD" id="cd00093">
    <property type="entry name" value="HTH_XRE"/>
    <property type="match status" value="1"/>
</dbReference>